<dbReference type="RefSeq" id="WP_123132334.1">
    <property type="nucleotide sequence ID" value="NZ_RJJE01000007.1"/>
</dbReference>
<evidence type="ECO:0000313" key="3">
    <source>
        <dbReference type="Proteomes" id="UP000271010"/>
    </source>
</evidence>
<dbReference type="AlphaFoldDB" id="A0A3M9MZ72"/>
<reference evidence="2 3" key="1">
    <citation type="submission" date="2018-11" db="EMBL/GenBank/DDBJ databases">
        <title>Rufibacter latericius sp. nov., isolated from water in Baiyang Lake.</title>
        <authorList>
            <person name="Yang Y."/>
        </authorList>
    </citation>
    <scope>NUCLEOTIDE SEQUENCE [LARGE SCALE GENOMIC DNA]</scope>
    <source>
        <strain evidence="2 3">MCC P1</strain>
    </source>
</reference>
<feature type="compositionally biased region" description="Polar residues" evidence="1">
    <location>
        <begin position="50"/>
        <end position="60"/>
    </location>
</feature>
<organism evidence="2 3">
    <name type="scientific">Rufibacter immobilis</name>
    <dbReference type="NCBI Taxonomy" id="1348778"/>
    <lineage>
        <taxon>Bacteria</taxon>
        <taxon>Pseudomonadati</taxon>
        <taxon>Bacteroidota</taxon>
        <taxon>Cytophagia</taxon>
        <taxon>Cytophagales</taxon>
        <taxon>Hymenobacteraceae</taxon>
        <taxon>Rufibacter</taxon>
    </lineage>
</organism>
<accession>A0A3M9MZ72</accession>
<name>A0A3M9MZ72_9BACT</name>
<dbReference type="EMBL" id="RJJE01000007">
    <property type="protein sequence ID" value="RNI30790.1"/>
    <property type="molecule type" value="Genomic_DNA"/>
</dbReference>
<dbReference type="OrthoDB" id="9798438at2"/>
<comment type="caution">
    <text evidence="2">The sequence shown here is derived from an EMBL/GenBank/DDBJ whole genome shotgun (WGS) entry which is preliminary data.</text>
</comment>
<feature type="region of interest" description="Disordered" evidence="1">
    <location>
        <begin position="26"/>
        <end position="60"/>
    </location>
</feature>
<sequence>MKSKLLELSVGCCLLLAVACDSGNAKTEDATANTTTEQKDGKKKKKDKNPATQGFEVNNNYDLQEVSKMGKKTVPESSGLEASSDGNFWTHPDAGNDAVLYKINQSGELLETMNVQGGKNNDWEDIARGEDGFLYLGDMGNNENTRKDLQIVKVDEKAKKVVATIPFKYADQTEFPPAKDNLNFDVEGFLMHGNNFYLFTKNRGKGDWVKLYKVANQPGQQQTVQPLDSVQITTKITAADISPNGRTIALLGEGWVYLLEADSPEAAFQGKKEQIPLGKTGQAEGLVFVNDTDMMISNEKGTLFMLSLKK</sequence>
<evidence type="ECO:0000256" key="1">
    <source>
        <dbReference type="SAM" id="MobiDB-lite"/>
    </source>
</evidence>
<dbReference type="InterPro" id="IPR015943">
    <property type="entry name" value="WD40/YVTN_repeat-like_dom_sf"/>
</dbReference>
<gene>
    <name evidence="2" type="ORF">EFA69_06695</name>
</gene>
<dbReference type="Gene3D" id="2.130.10.10">
    <property type="entry name" value="YVTN repeat-like/Quinoprotein amine dehydrogenase"/>
    <property type="match status" value="1"/>
</dbReference>
<dbReference type="SUPFAM" id="SSF101898">
    <property type="entry name" value="NHL repeat"/>
    <property type="match status" value="1"/>
</dbReference>
<dbReference type="PROSITE" id="PS51257">
    <property type="entry name" value="PROKAR_LIPOPROTEIN"/>
    <property type="match status" value="1"/>
</dbReference>
<proteinExistence type="predicted"/>
<evidence type="ECO:0000313" key="2">
    <source>
        <dbReference type="EMBL" id="RNI30790.1"/>
    </source>
</evidence>
<dbReference type="Proteomes" id="UP000271010">
    <property type="component" value="Unassembled WGS sequence"/>
</dbReference>
<keyword evidence="3" id="KW-1185">Reference proteome</keyword>
<protein>
    <submittedName>
        <fullName evidence="2">Uncharacterized protein</fullName>
    </submittedName>
</protein>